<sequence>MREYIYIPFNKVNKDYLKEIQTLSTIQFKVDTIFDMDKKSLRIEAENQSLVSVFVNPVYAIIEMVTESALAKEIYDLITSQTKKICN</sequence>
<evidence type="ECO:0000313" key="2">
    <source>
        <dbReference type="Proteomes" id="UP001144341"/>
    </source>
</evidence>
<reference evidence="1" key="1">
    <citation type="submission" date="2022-12" db="EMBL/GenBank/DDBJ databases">
        <title>Genome sequence of SJ11.</title>
        <authorList>
            <person name="Woo H."/>
        </authorList>
    </citation>
    <scope>NUCLEOTIDE SEQUENCE</scope>
    <source>
        <strain evidence="1">SJ11</strain>
    </source>
</reference>
<organism evidence="1 2">
    <name type="scientific">Pedobacter rhodius</name>
    <dbReference type="NCBI Taxonomy" id="3004098"/>
    <lineage>
        <taxon>Bacteria</taxon>
        <taxon>Pseudomonadati</taxon>
        <taxon>Bacteroidota</taxon>
        <taxon>Sphingobacteriia</taxon>
        <taxon>Sphingobacteriales</taxon>
        <taxon>Sphingobacteriaceae</taxon>
        <taxon>Pedobacter</taxon>
    </lineage>
</organism>
<gene>
    <name evidence="1" type="ORF">O0931_13945</name>
</gene>
<protein>
    <submittedName>
        <fullName evidence="1">Uncharacterized protein</fullName>
    </submittedName>
</protein>
<accession>A0ABT4L2X0</accession>
<dbReference type="RefSeq" id="WP_269416183.1">
    <property type="nucleotide sequence ID" value="NZ_JAPWGL010000003.1"/>
</dbReference>
<name>A0ABT4L2X0_9SPHI</name>
<dbReference type="Proteomes" id="UP001144341">
    <property type="component" value="Unassembled WGS sequence"/>
</dbReference>
<proteinExistence type="predicted"/>
<evidence type="ECO:0000313" key="1">
    <source>
        <dbReference type="EMBL" id="MCZ4224413.1"/>
    </source>
</evidence>
<comment type="caution">
    <text evidence="1">The sequence shown here is derived from an EMBL/GenBank/DDBJ whole genome shotgun (WGS) entry which is preliminary data.</text>
</comment>
<dbReference type="EMBL" id="JAPWGL010000003">
    <property type="protein sequence ID" value="MCZ4224413.1"/>
    <property type="molecule type" value="Genomic_DNA"/>
</dbReference>
<keyword evidence="2" id="KW-1185">Reference proteome</keyword>